<keyword evidence="3 7" id="KW-0863">Zinc-finger</keyword>
<evidence type="ECO:0000256" key="6">
    <source>
        <dbReference type="ARBA" id="ARBA00023242"/>
    </source>
</evidence>
<reference evidence="10 11" key="2">
    <citation type="journal article" date="2023" name="Mol. Biol. Evol.">
        <title>Genomics of Secondarily Temperate Adaptation in the Only Non-Antarctic Icefish.</title>
        <authorList>
            <person name="Rivera-Colon A.G."/>
            <person name="Rayamajhi N."/>
            <person name="Minhas B.F."/>
            <person name="Madrigal G."/>
            <person name="Bilyk K.T."/>
            <person name="Yoon V."/>
            <person name="Hune M."/>
            <person name="Gregory S."/>
            <person name="Cheng C.H.C."/>
            <person name="Catchen J.M."/>
        </authorList>
    </citation>
    <scope>NUCLEOTIDE SEQUENCE [LARGE SCALE GENOMIC DNA]</scope>
    <source>
        <strain evidence="10">JMC-PN-2008</strain>
    </source>
</reference>
<dbReference type="PANTHER" id="PTHR47501:SF6">
    <property type="match status" value="1"/>
</dbReference>
<evidence type="ECO:0000256" key="3">
    <source>
        <dbReference type="ARBA" id="ARBA00022771"/>
    </source>
</evidence>
<dbReference type="GO" id="GO:0005634">
    <property type="term" value="C:nucleus"/>
    <property type="evidence" value="ECO:0007669"/>
    <property type="project" value="UniProtKB-SubCell"/>
</dbReference>
<dbReference type="PANTHER" id="PTHR47501">
    <property type="entry name" value="TRANSPOSASE-RELATED"/>
    <property type="match status" value="1"/>
</dbReference>
<comment type="caution">
    <text evidence="10">The sequence shown here is derived from an EMBL/GenBank/DDBJ whole genome shotgun (WGS) entry which is preliminary data.</text>
</comment>
<accession>A0AAN7Y2Q5</accession>
<evidence type="ECO:0000256" key="1">
    <source>
        <dbReference type="ARBA" id="ARBA00004123"/>
    </source>
</evidence>
<evidence type="ECO:0000313" key="11">
    <source>
        <dbReference type="Proteomes" id="UP001346869"/>
    </source>
</evidence>
<dbReference type="InterPro" id="IPR012337">
    <property type="entry name" value="RNaseH-like_sf"/>
</dbReference>
<feature type="region of interest" description="Disordered" evidence="8">
    <location>
        <begin position="61"/>
        <end position="92"/>
    </location>
</feature>
<evidence type="ECO:0000256" key="7">
    <source>
        <dbReference type="PROSITE-ProRule" id="PRU00027"/>
    </source>
</evidence>
<reference evidence="10 11" key="1">
    <citation type="journal article" date="2023" name="Genes (Basel)">
        <title>Chromosome-Level Genome Assembly and Circadian Gene Repertoire of the Patagonia Blennie Eleginops maclovinus-The Closest Ancestral Proxy of Antarctic Cryonotothenioids.</title>
        <authorList>
            <person name="Cheng C.C."/>
            <person name="Rivera-Colon A.G."/>
            <person name="Minhas B.F."/>
            <person name="Wilson L."/>
            <person name="Rayamajhi N."/>
            <person name="Vargas-Chacoff L."/>
            <person name="Catchen J.M."/>
        </authorList>
    </citation>
    <scope>NUCLEOTIDE SEQUENCE [LARGE SCALE GENOMIC DNA]</scope>
    <source>
        <strain evidence="10">JMC-PN-2008</strain>
    </source>
</reference>
<dbReference type="SUPFAM" id="SSF53098">
    <property type="entry name" value="Ribonuclease H-like"/>
    <property type="match status" value="1"/>
</dbReference>
<keyword evidence="5" id="KW-0238">DNA-binding</keyword>
<keyword evidence="11" id="KW-1185">Reference proteome</keyword>
<dbReference type="GO" id="GO:0046983">
    <property type="term" value="F:protein dimerization activity"/>
    <property type="evidence" value="ECO:0007669"/>
    <property type="project" value="InterPro"/>
</dbReference>
<feature type="domain" description="BED-type" evidence="9">
    <location>
        <begin position="15"/>
        <end position="76"/>
    </location>
</feature>
<comment type="subcellular location">
    <subcellularLocation>
        <location evidence="1">Nucleus</location>
    </subcellularLocation>
</comment>
<evidence type="ECO:0000259" key="9">
    <source>
        <dbReference type="PROSITE" id="PS50808"/>
    </source>
</evidence>
<keyword evidence="6" id="KW-0539">Nucleus</keyword>
<dbReference type="Proteomes" id="UP001346869">
    <property type="component" value="Unassembled WGS sequence"/>
</dbReference>
<gene>
    <name evidence="10" type="ORF">PBY51_012667</name>
</gene>
<dbReference type="AlphaFoldDB" id="A0AAN7Y2Q5"/>
<name>A0AAN7Y2Q5_ELEMC</name>
<proteinExistence type="predicted"/>
<organism evidence="10 11">
    <name type="scientific">Eleginops maclovinus</name>
    <name type="common">Patagonian blennie</name>
    <name type="synonym">Eleginus maclovinus</name>
    <dbReference type="NCBI Taxonomy" id="56733"/>
    <lineage>
        <taxon>Eukaryota</taxon>
        <taxon>Metazoa</taxon>
        <taxon>Chordata</taxon>
        <taxon>Craniata</taxon>
        <taxon>Vertebrata</taxon>
        <taxon>Euteleostomi</taxon>
        <taxon>Actinopterygii</taxon>
        <taxon>Neopterygii</taxon>
        <taxon>Teleostei</taxon>
        <taxon>Neoteleostei</taxon>
        <taxon>Acanthomorphata</taxon>
        <taxon>Eupercaria</taxon>
        <taxon>Perciformes</taxon>
        <taxon>Notothenioidei</taxon>
        <taxon>Eleginopidae</taxon>
        <taxon>Eleginops</taxon>
    </lineage>
</organism>
<keyword evidence="2" id="KW-0479">Metal-binding</keyword>
<dbReference type="InterPro" id="IPR003656">
    <property type="entry name" value="Znf_BED"/>
</dbReference>
<dbReference type="EMBL" id="JAUZQC010000004">
    <property type="protein sequence ID" value="KAK5871927.1"/>
    <property type="molecule type" value="Genomic_DNA"/>
</dbReference>
<evidence type="ECO:0000313" key="10">
    <source>
        <dbReference type="EMBL" id="KAK5871927.1"/>
    </source>
</evidence>
<evidence type="ECO:0000256" key="4">
    <source>
        <dbReference type="ARBA" id="ARBA00022833"/>
    </source>
</evidence>
<sequence length="627" mass="71388">MEEPSTSVDRPPVGKNVFNTWQYRNNFELKTVENNNVYVLCKLCRPKVQVLSTALTSTSNLKKHLERKHAGKYEKRPELDTTDQQQTGPPKEKQARLTQFQSNISQSKVNSLMLTFIVDDVQSFSILEEPAFKGLIEGLSGGKTVMTRKTLMAKLQSEYMNMKDKLKTKLQQVQSVCTTADIWTASNRSFFGMTCHWIEEGELDRKSAALACVRMKGRHTFDVIAAKINEIHTTYNIEHKVAATVTDNGSNFVKAFTEFSANDDDDKEEEEVTFEDVNTILSEETDEHVHLFLPPHQRCASHTLNLIATKDLTTALKQGSTRRVYNSAMAKCSALWNKTHRSSLAAEAVEEIGKMKFIVPCVTRWNSEYNAVQKVVSFSEVQLGEICDRLEVTRLLPHEIAFLKEYAEVLRPLSFALDLLQGEHKCFFGLLIPTLLTLKKKLREQRISTRFFNAAIHTILAAIDKRFAQTFTNQDAKIATATMPQFRLWWLAEPEREDVRQLLVSEASRLDPNEIPEANESGNSAQSDEDFFSYGPEHPSVRSGVADEVRKFLEGTSKSLDCLNEFPKVKRLFLKYNTILPSSAPVERLFSHGGNILTPQRNRLTDEHFEQVLLMRYNRKLVSVAFD</sequence>
<evidence type="ECO:0000256" key="5">
    <source>
        <dbReference type="ARBA" id="ARBA00023125"/>
    </source>
</evidence>
<feature type="compositionally biased region" description="Basic residues" evidence="8">
    <location>
        <begin position="61"/>
        <end position="70"/>
    </location>
</feature>
<dbReference type="GO" id="GO:0003677">
    <property type="term" value="F:DNA binding"/>
    <property type="evidence" value="ECO:0007669"/>
    <property type="project" value="UniProtKB-KW"/>
</dbReference>
<dbReference type="InterPro" id="IPR008906">
    <property type="entry name" value="HATC_C_dom"/>
</dbReference>
<dbReference type="PROSITE" id="PS50808">
    <property type="entry name" value="ZF_BED"/>
    <property type="match status" value="1"/>
</dbReference>
<evidence type="ECO:0000256" key="8">
    <source>
        <dbReference type="SAM" id="MobiDB-lite"/>
    </source>
</evidence>
<dbReference type="GO" id="GO:0008270">
    <property type="term" value="F:zinc ion binding"/>
    <property type="evidence" value="ECO:0007669"/>
    <property type="project" value="UniProtKB-KW"/>
</dbReference>
<evidence type="ECO:0000256" key="2">
    <source>
        <dbReference type="ARBA" id="ARBA00022723"/>
    </source>
</evidence>
<dbReference type="Pfam" id="PF05699">
    <property type="entry name" value="Dimer_Tnp_hAT"/>
    <property type="match status" value="1"/>
</dbReference>
<keyword evidence="4" id="KW-0862">Zinc</keyword>
<protein>
    <recommendedName>
        <fullName evidence="9">BED-type domain-containing protein</fullName>
    </recommendedName>
</protein>